<name>X0RQM9_9ZZZZ</name>
<gene>
    <name evidence="1" type="ORF">S01H1_07752</name>
</gene>
<proteinExistence type="predicted"/>
<organism evidence="1">
    <name type="scientific">marine sediment metagenome</name>
    <dbReference type="NCBI Taxonomy" id="412755"/>
    <lineage>
        <taxon>unclassified sequences</taxon>
        <taxon>metagenomes</taxon>
        <taxon>ecological metagenomes</taxon>
    </lineage>
</organism>
<reference evidence="1" key="1">
    <citation type="journal article" date="2014" name="Front. Microbiol.">
        <title>High frequency of phylogenetically diverse reductive dehalogenase-homologous genes in deep subseafloor sedimentary metagenomes.</title>
        <authorList>
            <person name="Kawai M."/>
            <person name="Futagami T."/>
            <person name="Toyoda A."/>
            <person name="Takaki Y."/>
            <person name="Nishi S."/>
            <person name="Hori S."/>
            <person name="Arai W."/>
            <person name="Tsubouchi T."/>
            <person name="Morono Y."/>
            <person name="Uchiyama I."/>
            <person name="Ito T."/>
            <person name="Fujiyama A."/>
            <person name="Inagaki F."/>
            <person name="Takami H."/>
        </authorList>
    </citation>
    <scope>NUCLEOTIDE SEQUENCE</scope>
    <source>
        <strain evidence="1">Expedition CK06-06</strain>
    </source>
</reference>
<protein>
    <submittedName>
        <fullName evidence="1">Uncharacterized protein</fullName>
    </submittedName>
</protein>
<sequence length="71" mass="8250">TERARRNKEDVKAQFRSGGSITVRLTKLEDNTIEGSSENFGKVTMPVEAFRVIEFNVYREKKDEDEDGFMF</sequence>
<accession>X0RQM9</accession>
<dbReference type="AlphaFoldDB" id="X0RQM9"/>
<feature type="non-terminal residue" evidence="1">
    <location>
        <position position="1"/>
    </location>
</feature>
<evidence type="ECO:0000313" key="1">
    <source>
        <dbReference type="EMBL" id="GAF71164.1"/>
    </source>
</evidence>
<dbReference type="EMBL" id="BARS01003981">
    <property type="protein sequence ID" value="GAF71164.1"/>
    <property type="molecule type" value="Genomic_DNA"/>
</dbReference>
<comment type="caution">
    <text evidence="1">The sequence shown here is derived from an EMBL/GenBank/DDBJ whole genome shotgun (WGS) entry which is preliminary data.</text>
</comment>